<name>A0A135V1H6_9PEZI</name>
<comment type="caution">
    <text evidence="1">The sequence shown here is derived from an EMBL/GenBank/DDBJ whole genome shotgun (WGS) entry which is preliminary data.</text>
</comment>
<sequence length="239" mass="27313">MDPGYRPYRHPAIASDSYCPTAPIPVFTLSRRRRPPHGSEASATRAPSFLALANPKDSTWQLRITMERYDYGIISCITSIALEQPTVSSEALVAELKETCLVSRAVAGHVSSEQSESSDRPTAADIRWRVRVRRDLWEDAHEFGIVELLIQITSYIPYIPYGRILFDADCPAMIHPESAVAREIRYHLKHVMTQIILDRWSILHPQHGLMPSSGRLKTRRLVDRFLSAHRYFSYRGGRR</sequence>
<proteinExistence type="predicted"/>
<evidence type="ECO:0000313" key="2">
    <source>
        <dbReference type="Proteomes" id="UP000070121"/>
    </source>
</evidence>
<dbReference type="Proteomes" id="UP000070121">
    <property type="component" value="Unassembled WGS sequence"/>
</dbReference>
<dbReference type="AlphaFoldDB" id="A0A135V1H6"/>
<gene>
    <name evidence="1" type="ORF">CSAL01_10703</name>
</gene>
<dbReference type="EMBL" id="JFFI01000679">
    <property type="protein sequence ID" value="KXH66481.1"/>
    <property type="molecule type" value="Genomic_DNA"/>
</dbReference>
<protein>
    <submittedName>
        <fullName evidence="1">Uncharacterized protein</fullName>
    </submittedName>
</protein>
<reference evidence="1 2" key="1">
    <citation type="submission" date="2014-02" db="EMBL/GenBank/DDBJ databases">
        <title>The genome sequence of Colletotrichum salicis CBS 607.94.</title>
        <authorList>
            <person name="Baroncelli R."/>
            <person name="Thon M.R."/>
        </authorList>
    </citation>
    <scope>NUCLEOTIDE SEQUENCE [LARGE SCALE GENOMIC DNA]</scope>
    <source>
        <strain evidence="1 2">CBS 607.94</strain>
    </source>
</reference>
<accession>A0A135V1H6</accession>
<organism evidence="1 2">
    <name type="scientific">Colletotrichum salicis</name>
    <dbReference type="NCBI Taxonomy" id="1209931"/>
    <lineage>
        <taxon>Eukaryota</taxon>
        <taxon>Fungi</taxon>
        <taxon>Dikarya</taxon>
        <taxon>Ascomycota</taxon>
        <taxon>Pezizomycotina</taxon>
        <taxon>Sordariomycetes</taxon>
        <taxon>Hypocreomycetidae</taxon>
        <taxon>Glomerellales</taxon>
        <taxon>Glomerellaceae</taxon>
        <taxon>Colletotrichum</taxon>
        <taxon>Colletotrichum acutatum species complex</taxon>
    </lineage>
</organism>
<evidence type="ECO:0000313" key="1">
    <source>
        <dbReference type="EMBL" id="KXH66481.1"/>
    </source>
</evidence>
<keyword evidence="2" id="KW-1185">Reference proteome</keyword>